<dbReference type="Pfam" id="PF00583">
    <property type="entry name" value="Acetyltransf_1"/>
    <property type="match status" value="1"/>
</dbReference>
<reference evidence="5 6" key="1">
    <citation type="submission" date="2019-07" db="EMBL/GenBank/DDBJ databases">
        <title>Whole genome shotgun sequence of Rhodospirillum oryzae NBRC 107573.</title>
        <authorList>
            <person name="Hosoyama A."/>
            <person name="Uohara A."/>
            <person name="Ohji S."/>
            <person name="Ichikawa N."/>
        </authorList>
    </citation>
    <scope>NUCLEOTIDE SEQUENCE [LARGE SCALE GENOMIC DNA]</scope>
    <source>
        <strain evidence="5 6">NBRC 107573</strain>
    </source>
</reference>
<feature type="domain" description="N-acetyltransferase" evidence="4">
    <location>
        <begin position="11"/>
        <end position="160"/>
    </location>
</feature>
<comment type="similarity">
    <text evidence="1">Belongs to the acetyltransferase family.</text>
</comment>
<dbReference type="InterPro" id="IPR016181">
    <property type="entry name" value="Acyl_CoA_acyltransferase"/>
</dbReference>
<evidence type="ECO:0000256" key="3">
    <source>
        <dbReference type="ARBA" id="ARBA00023315"/>
    </source>
</evidence>
<protein>
    <submittedName>
        <fullName evidence="5">N-acetyltransferase</fullName>
    </submittedName>
</protein>
<dbReference type="EMBL" id="BJZO01000002">
    <property type="protein sequence ID" value="GEO79957.1"/>
    <property type="molecule type" value="Genomic_DNA"/>
</dbReference>
<evidence type="ECO:0000259" key="4">
    <source>
        <dbReference type="PROSITE" id="PS51186"/>
    </source>
</evidence>
<name>A0A512H3C9_9PROT</name>
<dbReference type="CDD" id="cd04301">
    <property type="entry name" value="NAT_SF"/>
    <property type="match status" value="1"/>
</dbReference>
<dbReference type="Gene3D" id="3.40.630.30">
    <property type="match status" value="1"/>
</dbReference>
<dbReference type="PANTHER" id="PTHR10545">
    <property type="entry name" value="DIAMINE N-ACETYLTRANSFERASE"/>
    <property type="match status" value="1"/>
</dbReference>
<keyword evidence="6" id="KW-1185">Reference proteome</keyword>
<dbReference type="Proteomes" id="UP000321567">
    <property type="component" value="Unassembled WGS sequence"/>
</dbReference>
<dbReference type="InterPro" id="IPR000182">
    <property type="entry name" value="GNAT_dom"/>
</dbReference>
<gene>
    <name evidence="5" type="ORF">ROR02_00880</name>
</gene>
<dbReference type="FunFam" id="3.40.630.30:FF:000064">
    <property type="entry name" value="GNAT family acetyltransferase"/>
    <property type="match status" value="1"/>
</dbReference>
<dbReference type="PROSITE" id="PS51186">
    <property type="entry name" value="GNAT"/>
    <property type="match status" value="1"/>
</dbReference>
<keyword evidence="2 5" id="KW-0808">Transferase</keyword>
<dbReference type="OrthoDB" id="9805924at2"/>
<organism evidence="5 6">
    <name type="scientific">Pararhodospirillum oryzae</name>
    <dbReference type="NCBI Taxonomy" id="478448"/>
    <lineage>
        <taxon>Bacteria</taxon>
        <taxon>Pseudomonadati</taxon>
        <taxon>Pseudomonadota</taxon>
        <taxon>Alphaproteobacteria</taxon>
        <taxon>Rhodospirillales</taxon>
        <taxon>Rhodospirillaceae</taxon>
        <taxon>Pararhodospirillum</taxon>
    </lineage>
</organism>
<dbReference type="PANTHER" id="PTHR10545:SF29">
    <property type="entry name" value="GH14572P-RELATED"/>
    <property type="match status" value="1"/>
</dbReference>
<evidence type="ECO:0000313" key="5">
    <source>
        <dbReference type="EMBL" id="GEO79957.1"/>
    </source>
</evidence>
<dbReference type="SUPFAM" id="SSF55729">
    <property type="entry name" value="Acyl-CoA N-acyltransferases (Nat)"/>
    <property type="match status" value="1"/>
</dbReference>
<dbReference type="GO" id="GO:0008080">
    <property type="term" value="F:N-acetyltransferase activity"/>
    <property type="evidence" value="ECO:0007669"/>
    <property type="project" value="UniProtKB-ARBA"/>
</dbReference>
<dbReference type="InterPro" id="IPR051016">
    <property type="entry name" value="Diverse_Substrate_AcTransf"/>
</dbReference>
<accession>A0A512H3C9</accession>
<proteinExistence type="inferred from homology"/>
<keyword evidence="3" id="KW-0012">Acyltransferase</keyword>
<comment type="caution">
    <text evidence="5">The sequence shown here is derived from an EMBL/GenBank/DDBJ whole genome shotgun (WGS) entry which is preliminary data.</text>
</comment>
<evidence type="ECO:0000256" key="1">
    <source>
        <dbReference type="ARBA" id="ARBA00008694"/>
    </source>
</evidence>
<dbReference type="AlphaFoldDB" id="A0A512H3C9"/>
<evidence type="ECO:0000313" key="6">
    <source>
        <dbReference type="Proteomes" id="UP000321567"/>
    </source>
</evidence>
<sequence length="160" mass="17666">MTANMSDAQTRQVRLATPDDMGAVVGMLRELAAFEQAPAGALRCTVEAFERDGFGPGALFTCLVAEEAGQVVGFLMLIPTYSSWLARPGLMIHDLYMRPEWRGTGLGRALVARAIALGRERGCGRLDVNVLGWNEARRFYEKQGFVAQPDWVLHRLTLEP</sequence>
<evidence type="ECO:0000256" key="2">
    <source>
        <dbReference type="ARBA" id="ARBA00022679"/>
    </source>
</evidence>